<feature type="transmembrane region" description="Helical" evidence="2">
    <location>
        <begin position="381"/>
        <end position="399"/>
    </location>
</feature>
<keyword evidence="2" id="KW-0472">Membrane</keyword>
<feature type="transmembrane region" description="Helical" evidence="2">
    <location>
        <begin position="275"/>
        <end position="294"/>
    </location>
</feature>
<keyword evidence="2" id="KW-1133">Transmembrane helix</keyword>
<dbReference type="InterPro" id="IPR021798">
    <property type="entry name" value="AftD_N"/>
</dbReference>
<reference evidence="5 6" key="1">
    <citation type="submission" date="2020-07" db="EMBL/GenBank/DDBJ databases">
        <title>Genome of Haloechinothrix sp.</title>
        <authorList>
            <person name="Tang S.-K."/>
            <person name="Yang L."/>
            <person name="Zhu W.-Y."/>
        </authorList>
    </citation>
    <scope>NUCLEOTIDE SEQUENCE [LARGE SCALE GENOMIC DNA]</scope>
    <source>
        <strain evidence="5 6">YIM 98757</strain>
    </source>
</reference>
<feature type="domain" description="Arabinofuranosyltransferase D third carbohydrate binding module" evidence="4">
    <location>
        <begin position="688"/>
        <end position="818"/>
    </location>
</feature>
<feature type="region of interest" description="Disordered" evidence="1">
    <location>
        <begin position="958"/>
        <end position="991"/>
    </location>
</feature>
<feature type="transmembrane region" description="Helical" evidence="2">
    <location>
        <begin position="349"/>
        <end position="369"/>
    </location>
</feature>
<dbReference type="InterPro" id="IPR056997">
    <property type="entry name" value="CBM_AftD"/>
</dbReference>
<feature type="region of interest" description="Disordered" evidence="1">
    <location>
        <begin position="1013"/>
        <end position="1056"/>
    </location>
</feature>
<proteinExistence type="predicted"/>
<dbReference type="Proteomes" id="UP000582974">
    <property type="component" value="Unassembled WGS sequence"/>
</dbReference>
<dbReference type="Pfam" id="PF11847">
    <property type="entry name" value="GT-C_AftD"/>
    <property type="match status" value="1"/>
</dbReference>
<sequence>MVALTLVSFLQLPGKTTFDTKLDLVVDPVSFLDRALHLWNPDASGGELQNQAYGYLFPMGPFFAAGDVLGVPPWIVQRLWAALLLCLAFRGALALARALRIGSEPARYAGALGYALAPRMLTEIGPLSAEMMPAAMLPWVVLPLVNVDRIGSPRRAACLSALAVLGMGGINGAMVIMSLVLPGIWLLTRAWTREHVRLVAWWFGAVTLAVLWWFLPLTLLGEYSLPFVDYVESAANTTAPASLFQVLRGTNQWVAYVVEGKAWWPSGFMLVDNPALMLATGLLAAVALLGLVRAGLPERRFLALGVLACVTLLAIGHVGALDSPLSGTVRDLLDGPLAPLRNVHKFEPGLRLALMLAFTHALTGVVPGLARWIPAVWENRLRLATGFVLVGAVATPALLGTLRPGPGWDAVPGYWSSAMDWVGEHSAGGRTMLLPGTGFGEYTWGKTVDEPAQPLASSPWALRSQIPLGSEGNIRLMDAVENALANGRGNPGLADFLARSGHRFLMLRNDIDREATSAPPVTALHASLARSPGIERVAGFGPEISPGEQPGASGIDVGAPAMRAIEVYEVQRPVRSATAVEKSDIAKVSGGPETLLQLLDSGLLSRAEPAVLTGDTENLETSRWLATDGLRHRERNVGRVRNNLSQTMTVDEQPRQDRPSMDILPFEGLRHKTLAVYRGIRGVRASSAAGYADAVHASDPSSQPYAAIDGDPVTAWQSSSLHGPQGEWLEVQLDTPREVSEVTLRMLDDRRVGWPVTHVRITTDAGSVVREIASGSEPQQFSVAEGITGSVRVTVLDVASSRQTGEAGIAELSIPGVTPQRALRVPGDVDPGDGRQPSFSFSRGPLPRYACITEAGTQRCDALLTRFGEDPGGIHRLFRTGAGETFLIGGTALPAVSGSHPVQVDGIEVAASTVLAGDPAAAALSAIDGDGTTTWIADPTDRRPTLRLRWPDSRTLSELRLATDPASGASQPTEVELRTPSTTRTVPLDESGRADIDMETDQLDIEITDVARHGGEQPDGQQPTSGPAGVTSLELPGADEPVEPIEPDTRFTIPCGSGPTVTIDGLDYATSVSGTVADVNQHRPLELGTCSDTEGGVDLPPGAHEVRTGGSDTFVVQDLWLRPSEAPRDGVRSREVSVEEWGVANRRLHVAAGDSAVLTVPENANEGWVATAGGQRLEPVRVDGWQQGWQLPEGEAATVELEFAPDTEYRRGLLAGAVAVAVLIVLTALPVRREPTINAARGGSRWVPIALAALLVVLGGMPAVVALLACLLARTLWTPSPKVIVAAGASTALATAVAGRLLGHGQEWAYGWLAQSALLVTLAAVVAAFIDWFLPTGPDGAADT</sequence>
<keyword evidence="2" id="KW-0812">Transmembrane</keyword>
<name>A0A838AFQ3_9PSEU</name>
<dbReference type="Gene3D" id="2.60.120.260">
    <property type="entry name" value="Galactose-binding domain-like"/>
    <property type="match status" value="1"/>
</dbReference>
<evidence type="ECO:0000259" key="3">
    <source>
        <dbReference type="Pfam" id="PF11847"/>
    </source>
</evidence>
<keyword evidence="6" id="KW-1185">Reference proteome</keyword>
<feature type="transmembrane region" description="Helical" evidence="2">
    <location>
        <begin position="198"/>
        <end position="215"/>
    </location>
</feature>
<comment type="caution">
    <text evidence="5">The sequence shown here is derived from an EMBL/GenBank/DDBJ whole genome shotgun (WGS) entry which is preliminary data.</text>
</comment>
<feature type="transmembrane region" description="Helical" evidence="2">
    <location>
        <begin position="1283"/>
        <end position="1302"/>
    </location>
</feature>
<dbReference type="EMBL" id="JACCKD010000009">
    <property type="protein sequence ID" value="MBA0128082.1"/>
    <property type="molecule type" value="Genomic_DNA"/>
</dbReference>
<organism evidence="5 6">
    <name type="scientific">Haloechinothrix aidingensis</name>
    <dbReference type="NCBI Taxonomy" id="2752311"/>
    <lineage>
        <taxon>Bacteria</taxon>
        <taxon>Bacillati</taxon>
        <taxon>Actinomycetota</taxon>
        <taxon>Actinomycetes</taxon>
        <taxon>Pseudonocardiales</taxon>
        <taxon>Pseudonocardiaceae</taxon>
        <taxon>Haloechinothrix</taxon>
    </lineage>
</organism>
<feature type="transmembrane region" description="Helical" evidence="2">
    <location>
        <begin position="161"/>
        <end position="186"/>
    </location>
</feature>
<accession>A0A838AFQ3</accession>
<evidence type="ECO:0000256" key="1">
    <source>
        <dbReference type="SAM" id="MobiDB-lite"/>
    </source>
</evidence>
<feature type="domain" description="Arabinofuranosyltransferase D third carbohydrate binding module" evidence="4">
    <location>
        <begin position="913"/>
        <end position="1014"/>
    </location>
</feature>
<feature type="transmembrane region" description="Helical" evidence="2">
    <location>
        <begin position="1212"/>
        <end position="1231"/>
    </location>
</feature>
<feature type="domain" description="Alpha-(1-&gt;3)-arabinofuranosyltransferase N-terminal GT-C" evidence="3">
    <location>
        <begin position="4"/>
        <end position="659"/>
    </location>
</feature>
<dbReference type="InterPro" id="IPR008979">
    <property type="entry name" value="Galactose-bd-like_sf"/>
</dbReference>
<gene>
    <name evidence="5" type="ORF">H0B56_21260</name>
</gene>
<dbReference type="GO" id="GO:0016740">
    <property type="term" value="F:transferase activity"/>
    <property type="evidence" value="ECO:0007669"/>
    <property type="project" value="InterPro"/>
</dbReference>
<feature type="compositionally biased region" description="Polar residues" evidence="1">
    <location>
        <begin position="968"/>
        <end position="985"/>
    </location>
</feature>
<feature type="transmembrane region" description="Helical" evidence="2">
    <location>
        <begin position="301"/>
        <end position="320"/>
    </location>
</feature>
<dbReference type="Pfam" id="PF24607">
    <property type="entry name" value="CBM_AftD"/>
    <property type="match status" value="2"/>
</dbReference>
<feature type="transmembrane region" description="Helical" evidence="2">
    <location>
        <begin position="1251"/>
        <end position="1277"/>
    </location>
</feature>
<feature type="transmembrane region" description="Helical" evidence="2">
    <location>
        <begin position="1309"/>
        <end position="1330"/>
    </location>
</feature>
<evidence type="ECO:0000259" key="4">
    <source>
        <dbReference type="Pfam" id="PF24607"/>
    </source>
</evidence>
<evidence type="ECO:0000256" key="2">
    <source>
        <dbReference type="SAM" id="Phobius"/>
    </source>
</evidence>
<protein>
    <submittedName>
        <fullName evidence="5">DUF3367 domain-containing protein</fullName>
    </submittedName>
</protein>
<evidence type="ECO:0000313" key="5">
    <source>
        <dbReference type="EMBL" id="MBA0128082.1"/>
    </source>
</evidence>
<dbReference type="SUPFAM" id="SSF49785">
    <property type="entry name" value="Galactose-binding domain-like"/>
    <property type="match status" value="1"/>
</dbReference>
<evidence type="ECO:0000313" key="6">
    <source>
        <dbReference type="Proteomes" id="UP000582974"/>
    </source>
</evidence>